<reference evidence="2 3" key="1">
    <citation type="submission" date="2012-04" db="EMBL/GenBank/DDBJ databases">
        <title>The Genome Sequence of Bartonella quintana JK 68.</title>
        <authorList>
            <consortium name="The Broad Institute Genome Sequencing Platform"/>
            <consortium name="The Broad Institute Genome Sequencing Center for Infectious Disease"/>
            <person name="Feldgarden M."/>
            <person name="Kirby J."/>
            <person name="Kosoy M."/>
            <person name="Birtles R."/>
            <person name="Probert W.S."/>
            <person name="Chiaraviglio L."/>
            <person name="Walker B."/>
            <person name="Young S.K."/>
            <person name="Zeng Q."/>
            <person name="Gargeya S."/>
            <person name="Fitzgerald M."/>
            <person name="Haas B."/>
            <person name="Abouelleil A."/>
            <person name="Alvarado L."/>
            <person name="Arachchi H.M."/>
            <person name="Berlin A.M."/>
            <person name="Chapman S.B."/>
            <person name="Goldberg J."/>
            <person name="Griggs A."/>
            <person name="Gujja S."/>
            <person name="Hansen M."/>
            <person name="Howarth C."/>
            <person name="Imamovic A."/>
            <person name="Larimer J."/>
            <person name="McCowen C."/>
            <person name="Montmayeur A."/>
            <person name="Murphy C."/>
            <person name="Neiman D."/>
            <person name="Pearson M."/>
            <person name="Priest M."/>
            <person name="Roberts A."/>
            <person name="Saif S."/>
            <person name="Shea T."/>
            <person name="Sisk P."/>
            <person name="Sykes S."/>
            <person name="Wortman J."/>
            <person name="Nusbaum C."/>
            <person name="Birren B."/>
        </authorList>
    </citation>
    <scope>NUCLEOTIDE SEQUENCE [LARGE SCALE GENOMIC DNA]</scope>
    <source>
        <strain evidence="2 3">JK 68</strain>
    </source>
</reference>
<proteinExistence type="predicted"/>
<evidence type="ECO:0000259" key="1">
    <source>
        <dbReference type="Pfam" id="PF14821"/>
    </source>
</evidence>
<dbReference type="EMBL" id="AHPD01000001">
    <property type="protein sequence ID" value="KEC67928.1"/>
    <property type="molecule type" value="Genomic_DNA"/>
</dbReference>
<name>A0ABR4ST29_BARQI</name>
<dbReference type="InterPro" id="IPR037158">
    <property type="entry name" value="Thr_synth_N_sf"/>
</dbReference>
<dbReference type="Pfam" id="PF14821">
    <property type="entry name" value="Thr_synth_N"/>
    <property type="match status" value="1"/>
</dbReference>
<evidence type="ECO:0000313" key="2">
    <source>
        <dbReference type="EMBL" id="KEC67928.1"/>
    </source>
</evidence>
<accession>A0ABR4ST29</accession>
<evidence type="ECO:0000313" key="3">
    <source>
        <dbReference type="Proteomes" id="UP000027143"/>
    </source>
</evidence>
<feature type="domain" description="Threonine synthase N-terminal" evidence="1">
    <location>
        <begin position="28"/>
        <end position="73"/>
    </location>
</feature>
<dbReference type="Proteomes" id="UP000027143">
    <property type="component" value="Unassembled WGS sequence"/>
</dbReference>
<gene>
    <name evidence="2" type="ORF">O7U_00085</name>
</gene>
<sequence length="74" mass="8356">MPLLLNIYKHKQTNFHSFNNLNIVKNMKYISTKDEASVLGFTETIMAELASDGGPYLPEKFPQLSLDALRALRG</sequence>
<keyword evidence="3" id="KW-1185">Reference proteome</keyword>
<organism evidence="2 3">
    <name type="scientific">Bartonella quintana JK 68</name>
    <dbReference type="NCBI Taxonomy" id="1134503"/>
    <lineage>
        <taxon>Bacteria</taxon>
        <taxon>Pseudomonadati</taxon>
        <taxon>Pseudomonadota</taxon>
        <taxon>Alphaproteobacteria</taxon>
        <taxon>Hyphomicrobiales</taxon>
        <taxon>Bartonellaceae</taxon>
        <taxon>Bartonella</taxon>
    </lineage>
</organism>
<dbReference type="InterPro" id="IPR029144">
    <property type="entry name" value="Thr_synth_N"/>
</dbReference>
<dbReference type="SUPFAM" id="SSF53686">
    <property type="entry name" value="Tryptophan synthase beta subunit-like PLP-dependent enzymes"/>
    <property type="match status" value="1"/>
</dbReference>
<comment type="caution">
    <text evidence="2">The sequence shown here is derived from an EMBL/GenBank/DDBJ whole genome shotgun (WGS) entry which is preliminary data.</text>
</comment>
<dbReference type="Gene3D" id="3.90.1380.10">
    <property type="entry name" value="Threonine synthase, N-terminal domain"/>
    <property type="match status" value="1"/>
</dbReference>
<protein>
    <recommendedName>
        <fullName evidence="1">Threonine synthase N-terminal domain-containing protein</fullName>
    </recommendedName>
</protein>
<dbReference type="InterPro" id="IPR036052">
    <property type="entry name" value="TrpB-like_PALP_sf"/>
</dbReference>